<organism evidence="1 2">
    <name type="scientific">Mycoplasmopsis ciconiae</name>
    <dbReference type="NCBI Taxonomy" id="561067"/>
    <lineage>
        <taxon>Bacteria</taxon>
        <taxon>Bacillati</taxon>
        <taxon>Mycoplasmatota</taxon>
        <taxon>Mycoplasmoidales</taxon>
        <taxon>Metamycoplasmataceae</taxon>
        <taxon>Mycoplasmopsis</taxon>
    </lineage>
</organism>
<dbReference type="InterPro" id="IPR036878">
    <property type="entry name" value="Glu_permease_IIB"/>
</dbReference>
<evidence type="ECO:0000313" key="1">
    <source>
        <dbReference type="EMBL" id="MEE3928613.1"/>
    </source>
</evidence>
<accession>A0ABU7MMU6</accession>
<dbReference type="Gene3D" id="3.30.1360.60">
    <property type="entry name" value="Glucose permease domain IIB"/>
    <property type="match status" value="1"/>
</dbReference>
<keyword evidence="2" id="KW-1185">Reference proteome</keyword>
<dbReference type="RefSeq" id="WP_330501026.1">
    <property type="nucleotide sequence ID" value="NZ_JAZDWZ010000013.1"/>
</dbReference>
<dbReference type="EMBL" id="JAZDWZ010000013">
    <property type="protein sequence ID" value="MEE3928613.1"/>
    <property type="molecule type" value="Genomic_DNA"/>
</dbReference>
<gene>
    <name evidence="1" type="ORF">V2E24_03430</name>
</gene>
<dbReference type="SUPFAM" id="SSF55604">
    <property type="entry name" value="Glucose permease domain IIB"/>
    <property type="match status" value="1"/>
</dbReference>
<name>A0ABU7MMU6_9BACT</name>
<evidence type="ECO:0000313" key="2">
    <source>
        <dbReference type="Proteomes" id="UP001344817"/>
    </source>
</evidence>
<protein>
    <submittedName>
        <fullName evidence="1">Uncharacterized protein</fullName>
    </submittedName>
</protein>
<proteinExistence type="predicted"/>
<comment type="caution">
    <text evidence="1">The sequence shown here is derived from an EMBL/GenBank/DDBJ whole genome shotgun (WGS) entry which is preliminary data.</text>
</comment>
<dbReference type="Proteomes" id="UP001344817">
    <property type="component" value="Unassembled WGS sequence"/>
</dbReference>
<sequence length="124" mass="14456">MKNKQKVLLFFLTILTFGLILIKIKKDNNKRIENQVFQKPKLNFNIDTIIEAIGENNIKSVSKTLMKIKIEINDPKKIDLQKMNKIKAINGIVLNSDKIFLVTNEYTNATFEYLNNKWGKNDIK</sequence>
<reference evidence="1" key="1">
    <citation type="submission" date="2024-01" db="EMBL/GenBank/DDBJ databases">
        <title>Genome sequence of Mycoplasma ciconiae type strain DSM 25251.</title>
        <authorList>
            <person name="Spergser J."/>
        </authorList>
    </citation>
    <scope>NUCLEOTIDE SEQUENCE [LARGE SCALE GENOMIC DNA]</scope>
    <source>
        <strain evidence="1">DSM 25251</strain>
    </source>
</reference>